<dbReference type="Gene3D" id="1.25.40.10">
    <property type="entry name" value="Tetratricopeptide repeat domain"/>
    <property type="match status" value="2"/>
</dbReference>
<feature type="transmembrane region" description="Helical" evidence="14">
    <location>
        <begin position="159"/>
        <end position="176"/>
    </location>
</feature>
<dbReference type="InterPro" id="IPR019734">
    <property type="entry name" value="TPR_rpt"/>
</dbReference>
<feature type="repeat" description="TPR" evidence="13">
    <location>
        <begin position="622"/>
        <end position="655"/>
    </location>
</feature>
<sequence>MDEADCGQGRGKRWAWLSGSLVCAAASMLWKEQGVTVLMVAAVYDIFVHSGLTIADLLLLLCKPSYGGLREGLAFLSICSAVLVSFRLKWMGSVPPSFSASDNPGADAPELLTRTLTFNYLPAANLGLLLWPGPLSFDWSMDAIPLLRSPTDLRNACTLVLYGCLGLFAHHVLLGLKLRWAMQRARNFVNSKRKANGFNCSDQKDGYSNGFTVSHLAMPSRTKDHSAICCSELDATIMALALLILPFLPASNLLFYVGFVLAERILYIPSMGFCLLVATGARALHRAAAHRSLARVALWAASVSLILALTVRTALRNNDWRDEEALYRSGLSVNPAKAWGNLGNVLKGQGKVREAEVAYRNALYFRGNMADMLYNLGLLLQEDNRPDEALRYYQLAVSSRPTLASAYLNTGIILTSQGKTEEAKTVFRTCANISDERLKDPQAHMTSVTSCLYNLGKVLHEKEHHQEAILTFIEALKKMPRQFAPQSLYNMMGEAHLRLNNLREAEYWYKESIKSKSDHIPVHLTYAKLLAMTNRREEAENLFHRAITLDSRKGNSYMHYAQFLAEQNRFVEAASIAEKAAEKDSEDFEIIFSTAHMCRQAGMNQAAEVHYRRASNLQPNHPTALMNLGAILHLNGRLHEAEAYYLQALQLKPSDAITQSNLQKLHKILERREVKGHH</sequence>
<evidence type="ECO:0000256" key="9">
    <source>
        <dbReference type="ARBA" id="ARBA00022803"/>
    </source>
</evidence>
<keyword evidence="8" id="KW-0677">Repeat</keyword>
<evidence type="ECO:0000313" key="17">
    <source>
        <dbReference type="Proteomes" id="UP000694388"/>
    </source>
</evidence>
<dbReference type="AlphaFoldDB" id="A0A8C4NJF3"/>
<feature type="transmembrane region" description="Helical" evidence="14">
    <location>
        <begin position="296"/>
        <end position="315"/>
    </location>
</feature>
<evidence type="ECO:0000256" key="1">
    <source>
        <dbReference type="ARBA" id="ARBA00004141"/>
    </source>
</evidence>
<evidence type="ECO:0000256" key="13">
    <source>
        <dbReference type="PROSITE-ProRule" id="PRU00339"/>
    </source>
</evidence>
<evidence type="ECO:0000256" key="7">
    <source>
        <dbReference type="ARBA" id="ARBA00022692"/>
    </source>
</evidence>
<dbReference type="Pfam" id="PF08409">
    <property type="entry name" value="TMTC_DUF1736"/>
    <property type="match status" value="1"/>
</dbReference>
<evidence type="ECO:0000256" key="2">
    <source>
        <dbReference type="ARBA" id="ARBA00004240"/>
    </source>
</evidence>
<keyword evidence="7 14" id="KW-0812">Transmembrane</keyword>
<evidence type="ECO:0000256" key="4">
    <source>
        <dbReference type="ARBA" id="ARBA00007882"/>
    </source>
</evidence>
<evidence type="ECO:0000256" key="11">
    <source>
        <dbReference type="ARBA" id="ARBA00022989"/>
    </source>
</evidence>
<keyword evidence="11 14" id="KW-1133">Transmembrane helix</keyword>
<dbReference type="Pfam" id="PF00515">
    <property type="entry name" value="TPR_1"/>
    <property type="match status" value="1"/>
</dbReference>
<name>A0A8C4NJF3_EPTBU</name>
<dbReference type="EC" id="2.4.1.109" evidence="5"/>
<feature type="transmembrane region" description="Helical" evidence="14">
    <location>
        <begin position="36"/>
        <end position="61"/>
    </location>
</feature>
<evidence type="ECO:0000256" key="12">
    <source>
        <dbReference type="ARBA" id="ARBA00023136"/>
    </source>
</evidence>
<dbReference type="InterPro" id="IPR013618">
    <property type="entry name" value="TMTC_DUF1736"/>
</dbReference>
<evidence type="ECO:0000259" key="15">
    <source>
        <dbReference type="Pfam" id="PF08409"/>
    </source>
</evidence>
<dbReference type="Proteomes" id="UP000694388">
    <property type="component" value="Unplaced"/>
</dbReference>
<comment type="similarity">
    <text evidence="4">Belongs to the TMTC family.</text>
</comment>
<keyword evidence="9 13" id="KW-0802">TPR repeat</keyword>
<evidence type="ECO:0000313" key="16">
    <source>
        <dbReference type="Ensembl" id="ENSEBUP00000007640.1"/>
    </source>
</evidence>
<dbReference type="GO" id="GO:0005789">
    <property type="term" value="C:endoplasmic reticulum membrane"/>
    <property type="evidence" value="ECO:0007669"/>
    <property type="project" value="TreeGrafter"/>
</dbReference>
<reference evidence="16" key="1">
    <citation type="submission" date="2025-08" db="UniProtKB">
        <authorList>
            <consortium name="Ensembl"/>
        </authorList>
    </citation>
    <scope>IDENTIFICATION</scope>
</reference>
<comment type="pathway">
    <text evidence="3">Protein modification; protein glycosylation.</text>
</comment>
<evidence type="ECO:0000256" key="14">
    <source>
        <dbReference type="SAM" id="Phobius"/>
    </source>
</evidence>
<evidence type="ECO:0000256" key="6">
    <source>
        <dbReference type="ARBA" id="ARBA00022679"/>
    </source>
</evidence>
<dbReference type="OMA" id="GHAKNGH"/>
<keyword evidence="12 14" id="KW-0472">Membrane</keyword>
<dbReference type="PANTHER" id="PTHR44216">
    <property type="entry name" value="PROTEIN O-MANNOSYL-TRANSFERASE TMTC2"/>
    <property type="match status" value="1"/>
</dbReference>
<dbReference type="GeneTree" id="ENSGT00940000156144"/>
<feature type="transmembrane region" description="Helical" evidence="14">
    <location>
        <begin position="73"/>
        <end position="90"/>
    </location>
</feature>
<feature type="transmembrane region" description="Helical" evidence="14">
    <location>
        <begin position="237"/>
        <end position="259"/>
    </location>
</feature>
<dbReference type="SUPFAM" id="SSF48452">
    <property type="entry name" value="TPR-like"/>
    <property type="match status" value="2"/>
</dbReference>
<protein>
    <recommendedName>
        <fullName evidence="5">dolichyl-phosphate-mannose--protein mannosyltransferase</fullName>
        <ecNumber evidence="5">2.4.1.109</ecNumber>
    </recommendedName>
</protein>
<dbReference type="InterPro" id="IPR052384">
    <property type="entry name" value="TMTC_O-mannosyltransferase"/>
</dbReference>
<dbReference type="Pfam" id="PF13432">
    <property type="entry name" value="TPR_16"/>
    <property type="match status" value="2"/>
</dbReference>
<comment type="subcellular location">
    <subcellularLocation>
        <location evidence="2">Endoplasmic reticulum</location>
    </subcellularLocation>
    <subcellularLocation>
        <location evidence="1">Membrane</location>
        <topology evidence="1">Multi-pass membrane protein</topology>
    </subcellularLocation>
</comment>
<evidence type="ECO:0000256" key="3">
    <source>
        <dbReference type="ARBA" id="ARBA00004922"/>
    </source>
</evidence>
<dbReference type="Ensembl" id="ENSEBUT00000008127.1">
    <property type="protein sequence ID" value="ENSEBUP00000007640.1"/>
    <property type="gene ID" value="ENSEBUG00000004987.1"/>
</dbReference>
<feature type="repeat" description="TPR" evidence="13">
    <location>
        <begin position="370"/>
        <end position="403"/>
    </location>
</feature>
<proteinExistence type="inferred from homology"/>
<dbReference type="SMART" id="SM00028">
    <property type="entry name" value="TPR"/>
    <property type="match status" value="9"/>
</dbReference>
<keyword evidence="10" id="KW-0256">Endoplasmic reticulum</keyword>
<dbReference type="GO" id="GO:0004169">
    <property type="term" value="F:dolichyl-phosphate-mannose-protein mannosyltransferase activity"/>
    <property type="evidence" value="ECO:0007669"/>
    <property type="project" value="UniProtKB-EC"/>
</dbReference>
<accession>A0A8C4NJF3</accession>
<feature type="transmembrane region" description="Helical" evidence="14">
    <location>
        <begin position="14"/>
        <end position="30"/>
    </location>
</feature>
<dbReference type="InterPro" id="IPR011990">
    <property type="entry name" value="TPR-like_helical_dom_sf"/>
</dbReference>
<dbReference type="Pfam" id="PF13181">
    <property type="entry name" value="TPR_8"/>
    <property type="match status" value="2"/>
</dbReference>
<evidence type="ECO:0000256" key="10">
    <source>
        <dbReference type="ARBA" id="ARBA00022824"/>
    </source>
</evidence>
<keyword evidence="6" id="KW-0808">Transferase</keyword>
<evidence type="ECO:0000256" key="5">
    <source>
        <dbReference type="ARBA" id="ARBA00012839"/>
    </source>
</evidence>
<feature type="repeat" description="TPR" evidence="13">
    <location>
        <begin position="449"/>
        <end position="482"/>
    </location>
</feature>
<dbReference type="PROSITE" id="PS50005">
    <property type="entry name" value="TPR"/>
    <property type="match status" value="3"/>
</dbReference>
<feature type="domain" description="DUF1736" evidence="15">
    <location>
        <begin position="95"/>
        <end position="165"/>
    </location>
</feature>
<evidence type="ECO:0000256" key="8">
    <source>
        <dbReference type="ARBA" id="ARBA00022737"/>
    </source>
</evidence>
<feature type="transmembrane region" description="Helical" evidence="14">
    <location>
        <begin position="265"/>
        <end position="284"/>
    </location>
</feature>
<dbReference type="UniPathway" id="UPA00378"/>
<dbReference type="PANTHER" id="PTHR44216:SF3">
    <property type="entry name" value="PROTEIN O-MANNOSYL-TRANSFERASE TMTC2"/>
    <property type="match status" value="1"/>
</dbReference>
<reference evidence="16" key="2">
    <citation type="submission" date="2025-09" db="UniProtKB">
        <authorList>
            <consortium name="Ensembl"/>
        </authorList>
    </citation>
    <scope>IDENTIFICATION</scope>
</reference>
<organism evidence="16 17">
    <name type="scientific">Eptatretus burgeri</name>
    <name type="common">Inshore hagfish</name>
    <dbReference type="NCBI Taxonomy" id="7764"/>
    <lineage>
        <taxon>Eukaryota</taxon>
        <taxon>Metazoa</taxon>
        <taxon>Chordata</taxon>
        <taxon>Craniata</taxon>
        <taxon>Vertebrata</taxon>
        <taxon>Cyclostomata</taxon>
        <taxon>Myxini</taxon>
        <taxon>Myxiniformes</taxon>
        <taxon>Myxinidae</taxon>
        <taxon>Eptatretinae</taxon>
        <taxon>Eptatretus</taxon>
    </lineage>
</organism>
<keyword evidence="17" id="KW-1185">Reference proteome</keyword>